<accession>A0AAV9DGF8</accession>
<keyword evidence="3" id="KW-1185">Reference proteome</keyword>
<dbReference type="EMBL" id="JAUJYO010000013">
    <property type="protein sequence ID" value="KAK1299538.1"/>
    <property type="molecule type" value="Genomic_DNA"/>
</dbReference>
<proteinExistence type="predicted"/>
<feature type="compositionally biased region" description="Polar residues" evidence="1">
    <location>
        <begin position="58"/>
        <end position="68"/>
    </location>
</feature>
<reference evidence="2" key="1">
    <citation type="journal article" date="2023" name="Nat. Commun.">
        <title>Diploid and tetraploid genomes of Acorus and the evolution of monocots.</title>
        <authorList>
            <person name="Ma L."/>
            <person name="Liu K.W."/>
            <person name="Li Z."/>
            <person name="Hsiao Y.Y."/>
            <person name="Qi Y."/>
            <person name="Fu T."/>
            <person name="Tang G.D."/>
            <person name="Zhang D."/>
            <person name="Sun W.H."/>
            <person name="Liu D.K."/>
            <person name="Li Y."/>
            <person name="Chen G.Z."/>
            <person name="Liu X.D."/>
            <person name="Liao X.Y."/>
            <person name="Jiang Y.T."/>
            <person name="Yu X."/>
            <person name="Hao Y."/>
            <person name="Huang J."/>
            <person name="Zhao X.W."/>
            <person name="Ke S."/>
            <person name="Chen Y.Y."/>
            <person name="Wu W.L."/>
            <person name="Hsu J.L."/>
            <person name="Lin Y.F."/>
            <person name="Huang M.D."/>
            <person name="Li C.Y."/>
            <person name="Huang L."/>
            <person name="Wang Z.W."/>
            <person name="Zhao X."/>
            <person name="Zhong W.Y."/>
            <person name="Peng D.H."/>
            <person name="Ahmad S."/>
            <person name="Lan S."/>
            <person name="Zhang J.S."/>
            <person name="Tsai W.C."/>
            <person name="Van de Peer Y."/>
            <person name="Liu Z.J."/>
        </authorList>
    </citation>
    <scope>NUCLEOTIDE SEQUENCE</scope>
    <source>
        <strain evidence="2">CP</strain>
    </source>
</reference>
<organism evidence="2 3">
    <name type="scientific">Acorus calamus</name>
    <name type="common">Sweet flag</name>
    <dbReference type="NCBI Taxonomy" id="4465"/>
    <lineage>
        <taxon>Eukaryota</taxon>
        <taxon>Viridiplantae</taxon>
        <taxon>Streptophyta</taxon>
        <taxon>Embryophyta</taxon>
        <taxon>Tracheophyta</taxon>
        <taxon>Spermatophyta</taxon>
        <taxon>Magnoliopsida</taxon>
        <taxon>Liliopsida</taxon>
        <taxon>Acoraceae</taxon>
        <taxon>Acorus</taxon>
    </lineage>
</organism>
<evidence type="ECO:0000313" key="3">
    <source>
        <dbReference type="Proteomes" id="UP001180020"/>
    </source>
</evidence>
<feature type="compositionally biased region" description="Low complexity" evidence="1">
    <location>
        <begin position="96"/>
        <end position="107"/>
    </location>
</feature>
<name>A0AAV9DGF8_ACOCL</name>
<comment type="caution">
    <text evidence="2">The sequence shown here is derived from an EMBL/GenBank/DDBJ whole genome shotgun (WGS) entry which is preliminary data.</text>
</comment>
<sequence>MAAPEERSSPATPSLPLGAPPSTSDQPSSPKPPPPPRGGTIDSIFNAFKVKSRALGVNPSSPSVSFKNRATPKPIPATSVSTHAITNAAPKPNPISTSTVTNSSLPTNPSPPSGAHTVTNTKAPKSHQIPSLLFPLESSNRKRCKFPGLFFSSDSLLGLPISNGQTSSKCGIVALHCSNLRRHRHNGSSQT</sequence>
<gene>
    <name evidence="2" type="ORF">QJS10_CPB13g01556</name>
</gene>
<protein>
    <submittedName>
        <fullName evidence="2">Uncharacterized protein</fullName>
    </submittedName>
</protein>
<evidence type="ECO:0000313" key="2">
    <source>
        <dbReference type="EMBL" id="KAK1299538.1"/>
    </source>
</evidence>
<reference evidence="2" key="2">
    <citation type="submission" date="2023-06" db="EMBL/GenBank/DDBJ databases">
        <authorList>
            <person name="Ma L."/>
            <person name="Liu K.-W."/>
            <person name="Li Z."/>
            <person name="Hsiao Y.-Y."/>
            <person name="Qi Y."/>
            <person name="Fu T."/>
            <person name="Tang G."/>
            <person name="Zhang D."/>
            <person name="Sun W.-H."/>
            <person name="Liu D.-K."/>
            <person name="Li Y."/>
            <person name="Chen G.-Z."/>
            <person name="Liu X.-D."/>
            <person name="Liao X.-Y."/>
            <person name="Jiang Y.-T."/>
            <person name="Yu X."/>
            <person name="Hao Y."/>
            <person name="Huang J."/>
            <person name="Zhao X.-W."/>
            <person name="Ke S."/>
            <person name="Chen Y.-Y."/>
            <person name="Wu W.-L."/>
            <person name="Hsu J.-L."/>
            <person name="Lin Y.-F."/>
            <person name="Huang M.-D."/>
            <person name="Li C.-Y."/>
            <person name="Huang L."/>
            <person name="Wang Z.-W."/>
            <person name="Zhao X."/>
            <person name="Zhong W.-Y."/>
            <person name="Peng D.-H."/>
            <person name="Ahmad S."/>
            <person name="Lan S."/>
            <person name="Zhang J.-S."/>
            <person name="Tsai W.-C."/>
            <person name="Van De Peer Y."/>
            <person name="Liu Z.-J."/>
        </authorList>
    </citation>
    <scope>NUCLEOTIDE SEQUENCE</scope>
    <source>
        <strain evidence="2">CP</strain>
        <tissue evidence="2">Leaves</tissue>
    </source>
</reference>
<dbReference type="Proteomes" id="UP001180020">
    <property type="component" value="Unassembled WGS sequence"/>
</dbReference>
<dbReference type="AlphaFoldDB" id="A0AAV9DGF8"/>
<evidence type="ECO:0000256" key="1">
    <source>
        <dbReference type="SAM" id="MobiDB-lite"/>
    </source>
</evidence>
<feature type="region of interest" description="Disordered" evidence="1">
    <location>
        <begin position="1"/>
        <end position="126"/>
    </location>
</feature>